<evidence type="ECO:0000256" key="18">
    <source>
        <dbReference type="RuleBase" id="RU000405"/>
    </source>
</evidence>
<dbReference type="PANTHER" id="PTHR11920">
    <property type="entry name" value="GUANYLYL CYCLASE"/>
    <property type="match status" value="1"/>
</dbReference>
<keyword evidence="7" id="KW-0547">Nucleotide-binding</keyword>
<evidence type="ECO:0000256" key="1">
    <source>
        <dbReference type="ARBA" id="ARBA00001593"/>
    </source>
</evidence>
<dbReference type="EC" id="4.6.1.1" evidence="3"/>
<organism evidence="22 23">
    <name type="scientific">Muriicola jejuensis</name>
    <dbReference type="NCBI Taxonomy" id="504488"/>
    <lineage>
        <taxon>Bacteria</taxon>
        <taxon>Pseudomonadati</taxon>
        <taxon>Bacteroidota</taxon>
        <taxon>Flavobacteriia</taxon>
        <taxon>Flavobacteriales</taxon>
        <taxon>Flavobacteriaceae</taxon>
        <taxon>Muriicola</taxon>
    </lineage>
</organism>
<dbReference type="InterPro" id="IPR029787">
    <property type="entry name" value="Nucleotide_cyclase"/>
</dbReference>
<dbReference type="InterPro" id="IPR019734">
    <property type="entry name" value="TPR_rpt"/>
</dbReference>
<dbReference type="PANTHER" id="PTHR11920:SF335">
    <property type="entry name" value="GUANYLATE CYCLASE"/>
    <property type="match status" value="1"/>
</dbReference>
<dbReference type="AlphaFoldDB" id="A0A6P0UAN1"/>
<feature type="repeat" description="TPR" evidence="17">
    <location>
        <begin position="90"/>
        <end position="123"/>
    </location>
</feature>
<keyword evidence="17" id="KW-0802">TPR repeat</keyword>
<dbReference type="GO" id="GO:0006171">
    <property type="term" value="P:cAMP biosynthetic process"/>
    <property type="evidence" value="ECO:0007669"/>
    <property type="project" value="UniProtKB-KW"/>
</dbReference>
<dbReference type="Pfam" id="PF13424">
    <property type="entry name" value="TPR_12"/>
    <property type="match status" value="2"/>
</dbReference>
<dbReference type="SUPFAM" id="SSF48452">
    <property type="entry name" value="TPR-like"/>
    <property type="match status" value="2"/>
</dbReference>
<evidence type="ECO:0000256" key="20">
    <source>
        <dbReference type="SAM" id="Phobius"/>
    </source>
</evidence>
<feature type="domain" description="Guanylate cyclase" evidence="21">
    <location>
        <begin position="435"/>
        <end position="565"/>
    </location>
</feature>
<dbReference type="PROSITE" id="PS50125">
    <property type="entry name" value="GUANYLATE_CYCLASE_2"/>
    <property type="match status" value="1"/>
</dbReference>
<evidence type="ECO:0000256" key="6">
    <source>
        <dbReference type="ARBA" id="ARBA00022723"/>
    </source>
</evidence>
<evidence type="ECO:0000256" key="10">
    <source>
        <dbReference type="ARBA" id="ARBA00022989"/>
    </source>
</evidence>
<accession>A0A6P0UAN1</accession>
<keyword evidence="8" id="KW-0067">ATP-binding</keyword>
<name>A0A6P0UAN1_9FLAO</name>
<keyword evidence="10 20" id="KW-1133">Transmembrane helix</keyword>
<keyword evidence="9" id="KW-0460">Magnesium</keyword>
<feature type="transmembrane region" description="Helical" evidence="20">
    <location>
        <begin position="364"/>
        <end position="385"/>
    </location>
</feature>
<dbReference type="SUPFAM" id="SSF55073">
    <property type="entry name" value="Nucleotide cyclase"/>
    <property type="match status" value="1"/>
</dbReference>
<dbReference type="Pfam" id="PF00211">
    <property type="entry name" value="Guanylate_cyc"/>
    <property type="match status" value="1"/>
</dbReference>
<evidence type="ECO:0000256" key="9">
    <source>
        <dbReference type="ARBA" id="ARBA00022842"/>
    </source>
</evidence>
<dbReference type="CDD" id="cd07302">
    <property type="entry name" value="CHD"/>
    <property type="match status" value="1"/>
</dbReference>
<reference evidence="22 23" key="1">
    <citation type="submission" date="2020-01" db="EMBL/GenBank/DDBJ databases">
        <title>Muriicola jejuensis KCTC 22299.</title>
        <authorList>
            <person name="Wang G."/>
        </authorList>
    </citation>
    <scope>NUCLEOTIDE SEQUENCE [LARGE SCALE GENOMIC DNA]</scope>
    <source>
        <strain evidence="22 23">KCTC 22299</strain>
    </source>
</reference>
<evidence type="ECO:0000313" key="23">
    <source>
        <dbReference type="Proteomes" id="UP000468443"/>
    </source>
</evidence>
<comment type="subcellular location">
    <subcellularLocation>
        <location evidence="2">Membrane</location>
    </subcellularLocation>
</comment>
<comment type="catalytic activity">
    <reaction evidence="1">
        <text>ATP = 3',5'-cyclic AMP + diphosphate</text>
        <dbReference type="Rhea" id="RHEA:15389"/>
        <dbReference type="ChEBI" id="CHEBI:30616"/>
        <dbReference type="ChEBI" id="CHEBI:33019"/>
        <dbReference type="ChEBI" id="CHEBI:58165"/>
        <dbReference type="EC" id="4.6.1.1"/>
    </reaction>
</comment>
<dbReference type="Gene3D" id="1.25.40.10">
    <property type="entry name" value="Tetratricopeptide repeat domain"/>
    <property type="match status" value="2"/>
</dbReference>
<dbReference type="SMART" id="SM00028">
    <property type="entry name" value="TPR"/>
    <property type="match status" value="5"/>
</dbReference>
<evidence type="ECO:0000256" key="4">
    <source>
        <dbReference type="ARBA" id="ARBA00021420"/>
    </source>
</evidence>
<dbReference type="PROSITE" id="PS00452">
    <property type="entry name" value="GUANYLATE_CYCLASE_1"/>
    <property type="match status" value="1"/>
</dbReference>
<evidence type="ECO:0000259" key="21">
    <source>
        <dbReference type="PROSITE" id="PS50125"/>
    </source>
</evidence>
<keyword evidence="12 20" id="KW-0472">Membrane</keyword>
<keyword evidence="5 20" id="KW-0812">Transmembrane</keyword>
<keyword evidence="6" id="KW-0479">Metal-binding</keyword>
<evidence type="ECO:0000256" key="19">
    <source>
        <dbReference type="SAM" id="Coils"/>
    </source>
</evidence>
<comment type="subunit">
    <text evidence="16">Homodimer. Can also exist as monomer.</text>
</comment>
<evidence type="ECO:0000256" key="13">
    <source>
        <dbReference type="ARBA" id="ARBA00023239"/>
    </source>
</evidence>
<feature type="repeat" description="TPR" evidence="17">
    <location>
        <begin position="171"/>
        <end position="204"/>
    </location>
</feature>
<evidence type="ECO:0000256" key="7">
    <source>
        <dbReference type="ARBA" id="ARBA00022741"/>
    </source>
</evidence>
<evidence type="ECO:0000256" key="17">
    <source>
        <dbReference type="PROSITE-ProRule" id="PRU00339"/>
    </source>
</evidence>
<evidence type="ECO:0000256" key="12">
    <source>
        <dbReference type="ARBA" id="ARBA00023136"/>
    </source>
</evidence>
<dbReference type="SMART" id="SM00044">
    <property type="entry name" value="CYCc"/>
    <property type="match status" value="1"/>
</dbReference>
<proteinExistence type="inferred from homology"/>
<comment type="caution">
    <text evidence="22">The sequence shown here is derived from an EMBL/GenBank/DDBJ whole genome shotgun (WGS) entry which is preliminary data.</text>
</comment>
<dbReference type="InterPro" id="IPR001054">
    <property type="entry name" value="A/G_cyclase"/>
</dbReference>
<dbReference type="Proteomes" id="UP000468443">
    <property type="component" value="Unassembled WGS sequence"/>
</dbReference>
<keyword evidence="19" id="KW-0175">Coiled coil</keyword>
<dbReference type="InterPro" id="IPR018297">
    <property type="entry name" value="A/G_cyclase_CS"/>
</dbReference>
<protein>
    <recommendedName>
        <fullName evidence="4">Adenylate cyclase</fullName>
        <ecNumber evidence="3">4.6.1.1</ecNumber>
    </recommendedName>
    <alternativeName>
        <fullName evidence="14">ATP pyrophosphate-lyase</fullName>
    </alternativeName>
    <alternativeName>
        <fullName evidence="15">Adenylyl cyclase</fullName>
    </alternativeName>
</protein>
<dbReference type="GO" id="GO:0046872">
    <property type="term" value="F:metal ion binding"/>
    <property type="evidence" value="ECO:0007669"/>
    <property type="project" value="UniProtKB-KW"/>
</dbReference>
<evidence type="ECO:0000256" key="16">
    <source>
        <dbReference type="ARBA" id="ARBA00064436"/>
    </source>
</evidence>
<dbReference type="EMBL" id="JAABOP010000001">
    <property type="protein sequence ID" value="NER08979.1"/>
    <property type="molecule type" value="Genomic_DNA"/>
</dbReference>
<comment type="similarity">
    <text evidence="18">Belongs to the adenylyl cyclase class-4/guanylyl cyclase family.</text>
</comment>
<keyword evidence="23" id="KW-1185">Reference proteome</keyword>
<evidence type="ECO:0000256" key="11">
    <source>
        <dbReference type="ARBA" id="ARBA00022998"/>
    </source>
</evidence>
<sequence length="625" mass="71594">MEKSLDTSMVRTLNELSVEILYEENIPESLKYSKWALKLADSLDYDKGKAYAQKNIGLAKYYQGEYIEVMDYWTQSLQTFEEIKDTLGIANMVNNLGAVYYSQGSNTRAIEYYLRSLRISEKIKDTLRIATALINIAGVYSDTPKDYDIALQYYNQLNPYLGPLNDPQVRTYYLMGIGEVYFKKQNFSEALKYYQEVLPLAQNVSDQTESLLQLGKLEFQIGDTEKAIKFLEQAKLGAEENNQQLQIVQAFTELGKVYENNNSSKALKMYKEAETLAKQMGVKFELKDIYKGLSKAYANQGEYSSAFIYQGLLLATKDSLFNIETDDKIRGLQFDFDLQKKEDEIGMLEQEAEISELQAKRQKYVIYGTIISLILVFVMAVGAYSRYKYVKKTNRIIAEEKDRSEKLLLNILPEETAQELKQNGKVAAKRFESVTILFSDFKGFTSYAQNLSPEILVKSVDYYFSRFDEIMDKYDLEKIKTVGDAYMCAGGLPFPTTDHPFKMVEAAFEMVAVMEEIKRHPKEDIVPFDVRIGINTGPVVAGVVGLNKFAYDIWGDAVNVASRMESLSEPGRINISENTYQRIKDVYECESRGKVMVKNKGEMEMYYVSKRKIIRHAKSKEEVNA</sequence>
<evidence type="ECO:0000256" key="3">
    <source>
        <dbReference type="ARBA" id="ARBA00012201"/>
    </source>
</evidence>
<dbReference type="GO" id="GO:0004016">
    <property type="term" value="F:adenylate cyclase activity"/>
    <property type="evidence" value="ECO:0007669"/>
    <property type="project" value="UniProtKB-EC"/>
</dbReference>
<dbReference type="FunFam" id="3.30.70.1230:FF:000033">
    <property type="entry name" value="Adenylate cyclase"/>
    <property type="match status" value="1"/>
</dbReference>
<dbReference type="RefSeq" id="WP_163692455.1">
    <property type="nucleotide sequence ID" value="NZ_JAABOP010000001.1"/>
</dbReference>
<keyword evidence="13 18" id="KW-0456">Lyase</keyword>
<feature type="coiled-coil region" evidence="19">
    <location>
        <begin position="221"/>
        <end position="248"/>
    </location>
</feature>
<evidence type="ECO:0000256" key="14">
    <source>
        <dbReference type="ARBA" id="ARBA00032597"/>
    </source>
</evidence>
<keyword evidence="11" id="KW-0115">cAMP biosynthesis</keyword>
<gene>
    <name evidence="22" type="ORF">GWK09_00480</name>
</gene>
<dbReference type="InterPro" id="IPR050401">
    <property type="entry name" value="Cyclic_nucleotide_synthase"/>
</dbReference>
<evidence type="ECO:0000256" key="5">
    <source>
        <dbReference type="ARBA" id="ARBA00022692"/>
    </source>
</evidence>
<dbReference type="GO" id="GO:0005886">
    <property type="term" value="C:plasma membrane"/>
    <property type="evidence" value="ECO:0007669"/>
    <property type="project" value="UniProtKB-ARBA"/>
</dbReference>
<dbReference type="Gene3D" id="3.30.70.1230">
    <property type="entry name" value="Nucleotide cyclase"/>
    <property type="match status" value="1"/>
</dbReference>
<evidence type="ECO:0000256" key="15">
    <source>
        <dbReference type="ARBA" id="ARBA00032637"/>
    </source>
</evidence>
<dbReference type="InterPro" id="IPR011990">
    <property type="entry name" value="TPR-like_helical_dom_sf"/>
</dbReference>
<evidence type="ECO:0000313" key="22">
    <source>
        <dbReference type="EMBL" id="NER08979.1"/>
    </source>
</evidence>
<dbReference type="GO" id="GO:0035556">
    <property type="term" value="P:intracellular signal transduction"/>
    <property type="evidence" value="ECO:0007669"/>
    <property type="project" value="InterPro"/>
</dbReference>
<evidence type="ECO:0000256" key="2">
    <source>
        <dbReference type="ARBA" id="ARBA00004370"/>
    </source>
</evidence>
<dbReference type="PROSITE" id="PS50005">
    <property type="entry name" value="TPR"/>
    <property type="match status" value="2"/>
</dbReference>
<evidence type="ECO:0000256" key="8">
    <source>
        <dbReference type="ARBA" id="ARBA00022840"/>
    </source>
</evidence>
<dbReference type="GO" id="GO:0005524">
    <property type="term" value="F:ATP binding"/>
    <property type="evidence" value="ECO:0007669"/>
    <property type="project" value="UniProtKB-KW"/>
</dbReference>